<dbReference type="EC" id="6.3.3.3" evidence="8"/>
<dbReference type="GO" id="GO:0009102">
    <property type="term" value="P:biotin biosynthetic process"/>
    <property type="evidence" value="ECO:0007669"/>
    <property type="project" value="UniProtKB-UniRule"/>
</dbReference>
<comment type="function">
    <text evidence="8">Catalyzes a mechanistically unusual reaction, the ATP-dependent insertion of CO2 between the N7 and N8 nitrogen atoms of 7,8-diaminopelargonic acid (DAPA, also called 7,8-diammoniononanoate) to form a ureido ring.</text>
</comment>
<feature type="binding site" evidence="8">
    <location>
        <position position="116"/>
    </location>
    <ligand>
        <name>Mg(2+)</name>
        <dbReference type="ChEBI" id="CHEBI:18420"/>
    </ligand>
</feature>
<keyword evidence="10" id="KW-1185">Reference proteome</keyword>
<comment type="caution">
    <text evidence="9">The sequence shown here is derived from an EMBL/GenBank/DDBJ whole genome shotgun (WGS) entry which is preliminary data.</text>
</comment>
<gene>
    <name evidence="8" type="primary">bioD</name>
    <name evidence="9" type="ORF">PN36_03580</name>
</gene>
<protein>
    <recommendedName>
        <fullName evidence="8">ATP-dependent dethiobiotin synthetase BioD</fullName>
        <ecNumber evidence="8">6.3.3.3</ecNumber>
    </recommendedName>
    <alternativeName>
        <fullName evidence="8">DTB synthetase</fullName>
        <shortName evidence="8">DTBS</shortName>
    </alternativeName>
    <alternativeName>
        <fullName evidence="8">Dethiobiotin synthase</fullName>
    </alternativeName>
</protein>
<dbReference type="AlphaFoldDB" id="A0A4E0QW85"/>
<dbReference type="NCBIfam" id="TIGR00347">
    <property type="entry name" value="bioD"/>
    <property type="match status" value="1"/>
</dbReference>
<dbReference type="GO" id="GO:0004141">
    <property type="term" value="F:dethiobiotin synthase activity"/>
    <property type="evidence" value="ECO:0007669"/>
    <property type="project" value="UniProtKB-UniRule"/>
</dbReference>
<evidence type="ECO:0000256" key="3">
    <source>
        <dbReference type="ARBA" id="ARBA00022723"/>
    </source>
</evidence>
<evidence type="ECO:0000256" key="2">
    <source>
        <dbReference type="ARBA" id="ARBA00022598"/>
    </source>
</evidence>
<comment type="similarity">
    <text evidence="8">Belongs to the dethiobiotin synthetase family.</text>
</comment>
<comment type="catalytic activity">
    <reaction evidence="8">
        <text>(7R,8S)-7,8-diammoniononanoate + CO2 + ATP = (4R,5S)-dethiobiotin + ADP + phosphate + 3 H(+)</text>
        <dbReference type="Rhea" id="RHEA:15805"/>
        <dbReference type="ChEBI" id="CHEBI:15378"/>
        <dbReference type="ChEBI" id="CHEBI:16526"/>
        <dbReference type="ChEBI" id="CHEBI:30616"/>
        <dbReference type="ChEBI" id="CHEBI:43474"/>
        <dbReference type="ChEBI" id="CHEBI:149469"/>
        <dbReference type="ChEBI" id="CHEBI:149473"/>
        <dbReference type="ChEBI" id="CHEBI:456216"/>
        <dbReference type="EC" id="6.3.3.3"/>
    </reaction>
</comment>
<feature type="binding site" evidence="8">
    <location>
        <position position="17"/>
    </location>
    <ligand>
        <name>Mg(2+)</name>
        <dbReference type="ChEBI" id="CHEBI:18420"/>
    </ligand>
</feature>
<evidence type="ECO:0000256" key="7">
    <source>
        <dbReference type="ARBA" id="ARBA00022842"/>
    </source>
</evidence>
<dbReference type="PANTHER" id="PTHR43210">
    <property type="entry name" value="DETHIOBIOTIN SYNTHETASE"/>
    <property type="match status" value="1"/>
</dbReference>
<dbReference type="InterPro" id="IPR027417">
    <property type="entry name" value="P-loop_NTPase"/>
</dbReference>
<evidence type="ECO:0000256" key="4">
    <source>
        <dbReference type="ARBA" id="ARBA00022741"/>
    </source>
</evidence>
<dbReference type="GO" id="GO:0005524">
    <property type="term" value="F:ATP binding"/>
    <property type="evidence" value="ECO:0007669"/>
    <property type="project" value="UniProtKB-UniRule"/>
</dbReference>
<comment type="pathway">
    <text evidence="8">Cofactor biosynthesis; biotin biosynthesis; biotin from 7,8-diaminononanoate: step 1/2.</text>
</comment>
<accession>A0A4E0QW85</accession>
<dbReference type="EMBL" id="JSZA02000010">
    <property type="protein sequence ID" value="TGO03580.1"/>
    <property type="molecule type" value="Genomic_DNA"/>
</dbReference>
<keyword evidence="5 8" id="KW-0093">Biotin biosynthesis</keyword>
<dbReference type="UniPathway" id="UPA00078">
    <property type="reaction ID" value="UER00161"/>
</dbReference>
<evidence type="ECO:0000256" key="5">
    <source>
        <dbReference type="ARBA" id="ARBA00022756"/>
    </source>
</evidence>
<feature type="binding site" evidence="8">
    <location>
        <begin position="204"/>
        <end position="206"/>
    </location>
    <ligand>
        <name>ATP</name>
        <dbReference type="ChEBI" id="CHEBI:30616"/>
    </ligand>
</feature>
<dbReference type="HAMAP" id="MF_00336">
    <property type="entry name" value="BioD"/>
    <property type="match status" value="1"/>
</dbReference>
<feature type="binding site" evidence="8">
    <location>
        <begin position="116"/>
        <end position="119"/>
    </location>
    <ligand>
        <name>ATP</name>
        <dbReference type="ChEBI" id="CHEBI:30616"/>
    </ligand>
</feature>
<feature type="binding site" evidence="8">
    <location>
        <position position="55"/>
    </location>
    <ligand>
        <name>ATP</name>
        <dbReference type="ChEBI" id="CHEBI:30616"/>
    </ligand>
</feature>
<dbReference type="SUPFAM" id="SSF52540">
    <property type="entry name" value="P-loop containing nucleoside triphosphate hydrolases"/>
    <property type="match status" value="1"/>
</dbReference>
<sequence>MNQSWFITGTDTEIGKTWCTLALIQHLKNQGLRVAGMKPIAAGCYETLAGLRNSDAQQILELSGLDVPYDWINPYAFAPPIAPHLAAAQIGQSIELEIIINKYQQLATQVDSVVIEGVGGWRVPMNATQSLKDMVLAMDVPVILVVGLRLGCINHALLSAETIIGDGCTLAGWIANPIDSDFDGQASIDTLSERLDVPLLAQMPYLDSQDIPRLAQGICLIK</sequence>
<dbReference type="GO" id="GO:0000287">
    <property type="term" value="F:magnesium ion binding"/>
    <property type="evidence" value="ECO:0007669"/>
    <property type="project" value="UniProtKB-UniRule"/>
</dbReference>
<keyword evidence="3 8" id="KW-0479">Metal-binding</keyword>
<dbReference type="GO" id="GO:0042803">
    <property type="term" value="F:protein homodimerization activity"/>
    <property type="evidence" value="ECO:0007669"/>
    <property type="project" value="UniProtKB-ARBA"/>
</dbReference>
<comment type="caution">
    <text evidence="8">Lacks conserved residue(s) required for the propagation of feature annotation.</text>
</comment>
<evidence type="ECO:0000313" key="9">
    <source>
        <dbReference type="EMBL" id="TGO03580.1"/>
    </source>
</evidence>
<proteinExistence type="inferred from homology"/>
<dbReference type="PANTHER" id="PTHR43210:SF5">
    <property type="entry name" value="DETHIOBIOTIN SYNTHETASE"/>
    <property type="match status" value="1"/>
</dbReference>
<name>A0A4E0QW85_9GAMM</name>
<comment type="subcellular location">
    <subcellularLocation>
        <location evidence="8">Cytoplasm</location>
    </subcellularLocation>
</comment>
<keyword evidence="4 8" id="KW-0547">Nucleotide-binding</keyword>
<keyword evidence="6 8" id="KW-0067">ATP-binding</keyword>
<evidence type="ECO:0000313" key="10">
    <source>
        <dbReference type="Proteomes" id="UP000030428"/>
    </source>
</evidence>
<feature type="binding site" evidence="8">
    <location>
        <position position="55"/>
    </location>
    <ligand>
        <name>Mg(2+)</name>
        <dbReference type="ChEBI" id="CHEBI:18420"/>
    </ligand>
</feature>
<dbReference type="Gene3D" id="3.40.50.300">
    <property type="entry name" value="P-loop containing nucleotide triphosphate hydrolases"/>
    <property type="match status" value="1"/>
</dbReference>
<evidence type="ECO:0000256" key="6">
    <source>
        <dbReference type="ARBA" id="ARBA00022840"/>
    </source>
</evidence>
<comment type="cofactor">
    <cofactor evidence="8">
        <name>Mg(2+)</name>
        <dbReference type="ChEBI" id="CHEBI:18420"/>
    </cofactor>
</comment>
<keyword evidence="1 8" id="KW-0963">Cytoplasm</keyword>
<feature type="active site" evidence="8">
    <location>
        <position position="38"/>
    </location>
</feature>
<evidence type="ECO:0000256" key="8">
    <source>
        <dbReference type="HAMAP-Rule" id="MF_00336"/>
    </source>
</evidence>
<dbReference type="CDD" id="cd03109">
    <property type="entry name" value="DTBS"/>
    <property type="match status" value="1"/>
</dbReference>
<dbReference type="InterPro" id="IPR004472">
    <property type="entry name" value="DTB_synth_BioD"/>
</dbReference>
<keyword evidence="2 8" id="KW-0436">Ligase</keyword>
<dbReference type="FunFam" id="3.40.50.300:FF:000292">
    <property type="entry name" value="ATP-dependent dethiobiotin synthetase BioD"/>
    <property type="match status" value="1"/>
</dbReference>
<evidence type="ECO:0000256" key="1">
    <source>
        <dbReference type="ARBA" id="ARBA00022490"/>
    </source>
</evidence>
<reference evidence="9 10" key="1">
    <citation type="journal article" date="2016" name="Front. Microbiol.">
        <title>Single-Cell (Meta-)Genomics of a Dimorphic Candidatus Thiomargarita nelsonii Reveals Genomic Plasticity.</title>
        <authorList>
            <person name="Flood B.E."/>
            <person name="Fliss P."/>
            <person name="Jones D.S."/>
            <person name="Dick G.J."/>
            <person name="Jain S."/>
            <person name="Kaster A.K."/>
            <person name="Winkel M."/>
            <person name="Mussmann M."/>
            <person name="Bailey J."/>
        </authorList>
    </citation>
    <scope>NUCLEOTIDE SEQUENCE [LARGE SCALE GENOMIC DNA]</scope>
    <source>
        <strain evidence="9">Hydrate Ridge</strain>
    </source>
</reference>
<organism evidence="9 10">
    <name type="scientific">Candidatus Thiomargarita nelsonii</name>
    <dbReference type="NCBI Taxonomy" id="1003181"/>
    <lineage>
        <taxon>Bacteria</taxon>
        <taxon>Pseudomonadati</taxon>
        <taxon>Pseudomonadota</taxon>
        <taxon>Gammaproteobacteria</taxon>
        <taxon>Thiotrichales</taxon>
        <taxon>Thiotrichaceae</taxon>
        <taxon>Thiomargarita</taxon>
    </lineage>
</organism>
<comment type="subunit">
    <text evidence="8">Homodimer.</text>
</comment>
<dbReference type="Proteomes" id="UP000030428">
    <property type="component" value="Unassembled WGS sequence"/>
</dbReference>
<keyword evidence="7 8" id="KW-0460">Magnesium</keyword>
<dbReference type="Pfam" id="PF13500">
    <property type="entry name" value="AAA_26"/>
    <property type="match status" value="1"/>
</dbReference>
<dbReference type="GO" id="GO:0005829">
    <property type="term" value="C:cytosol"/>
    <property type="evidence" value="ECO:0007669"/>
    <property type="project" value="TreeGrafter"/>
</dbReference>
<dbReference type="PIRSF" id="PIRSF006755">
    <property type="entry name" value="DTB_synth"/>
    <property type="match status" value="1"/>
</dbReference>